<name>A0A4C1VNM8_EUMVA</name>
<protein>
    <submittedName>
        <fullName evidence="1">Uncharacterized protein</fullName>
    </submittedName>
</protein>
<accession>A0A4C1VNM8</accession>
<sequence length="102" mass="11626">MSKNSCAFMLRPTEGLVALKLDEKIKFFCSQPLSAENVTAGVEFLELFHDSVPRKLQEVETEARNENENLRVSRPFRYSYISDASESTLALKAGLYYIDELD</sequence>
<keyword evidence="2" id="KW-1185">Reference proteome</keyword>
<dbReference type="Proteomes" id="UP000299102">
    <property type="component" value="Unassembled WGS sequence"/>
</dbReference>
<comment type="caution">
    <text evidence="1">The sequence shown here is derived from an EMBL/GenBank/DDBJ whole genome shotgun (WGS) entry which is preliminary data.</text>
</comment>
<evidence type="ECO:0000313" key="1">
    <source>
        <dbReference type="EMBL" id="GBP39484.1"/>
    </source>
</evidence>
<dbReference type="AlphaFoldDB" id="A0A4C1VNM8"/>
<dbReference type="EMBL" id="BGZK01000366">
    <property type="protein sequence ID" value="GBP39484.1"/>
    <property type="molecule type" value="Genomic_DNA"/>
</dbReference>
<gene>
    <name evidence="1" type="ORF">EVAR_23835_1</name>
</gene>
<evidence type="ECO:0000313" key="2">
    <source>
        <dbReference type="Proteomes" id="UP000299102"/>
    </source>
</evidence>
<organism evidence="1 2">
    <name type="scientific">Eumeta variegata</name>
    <name type="common">Bagworm moth</name>
    <name type="synonym">Eumeta japonica</name>
    <dbReference type="NCBI Taxonomy" id="151549"/>
    <lineage>
        <taxon>Eukaryota</taxon>
        <taxon>Metazoa</taxon>
        <taxon>Ecdysozoa</taxon>
        <taxon>Arthropoda</taxon>
        <taxon>Hexapoda</taxon>
        <taxon>Insecta</taxon>
        <taxon>Pterygota</taxon>
        <taxon>Neoptera</taxon>
        <taxon>Endopterygota</taxon>
        <taxon>Lepidoptera</taxon>
        <taxon>Glossata</taxon>
        <taxon>Ditrysia</taxon>
        <taxon>Tineoidea</taxon>
        <taxon>Psychidae</taxon>
        <taxon>Oiketicinae</taxon>
        <taxon>Eumeta</taxon>
    </lineage>
</organism>
<proteinExistence type="predicted"/>
<reference evidence="1 2" key="1">
    <citation type="journal article" date="2019" name="Commun. Biol.">
        <title>The bagworm genome reveals a unique fibroin gene that provides high tensile strength.</title>
        <authorList>
            <person name="Kono N."/>
            <person name="Nakamura H."/>
            <person name="Ohtoshi R."/>
            <person name="Tomita M."/>
            <person name="Numata K."/>
            <person name="Arakawa K."/>
        </authorList>
    </citation>
    <scope>NUCLEOTIDE SEQUENCE [LARGE SCALE GENOMIC DNA]</scope>
</reference>